<organism evidence="1 2">
    <name type="scientific">Acinetobacter calcoaceticus</name>
    <dbReference type="NCBI Taxonomy" id="471"/>
    <lineage>
        <taxon>Bacteria</taxon>
        <taxon>Pseudomonadati</taxon>
        <taxon>Pseudomonadota</taxon>
        <taxon>Gammaproteobacteria</taxon>
        <taxon>Moraxellales</taxon>
        <taxon>Moraxellaceae</taxon>
        <taxon>Acinetobacter</taxon>
        <taxon>Acinetobacter calcoaceticus/baumannii complex</taxon>
    </lineage>
</organism>
<comment type="caution">
    <text evidence="1">The sequence shown here is derived from an EMBL/GenBank/DDBJ whole genome shotgun (WGS) entry which is preliminary data.</text>
</comment>
<dbReference type="Proteomes" id="UP000294963">
    <property type="component" value="Unassembled WGS sequence"/>
</dbReference>
<evidence type="ECO:0000313" key="1">
    <source>
        <dbReference type="EMBL" id="TCM67263.1"/>
    </source>
</evidence>
<sequence>MPICQKPLRSGDCHVAKAPMAYSPPKTKQNPEDTYQNVSEFPTKLDLSHGKAKPRANKTVATLASRNGVNGSLAVALAAQ</sequence>
<gene>
    <name evidence="1" type="ORF">EC844_10932</name>
</gene>
<keyword evidence="2" id="KW-1185">Reference proteome</keyword>
<proteinExistence type="predicted"/>
<accession>A0A4R1Y590</accession>
<name>A0A4R1Y590_ACICA</name>
<dbReference type="EMBL" id="SLVJ01000009">
    <property type="protein sequence ID" value="TCM67263.1"/>
    <property type="molecule type" value="Genomic_DNA"/>
</dbReference>
<evidence type="ECO:0000313" key="2">
    <source>
        <dbReference type="Proteomes" id="UP000294963"/>
    </source>
</evidence>
<protein>
    <submittedName>
        <fullName evidence="1">Uncharacterized protein</fullName>
    </submittedName>
</protein>
<dbReference type="AlphaFoldDB" id="A0A4R1Y590"/>
<reference evidence="1 2" key="1">
    <citation type="submission" date="2019-03" db="EMBL/GenBank/DDBJ databases">
        <title>Genomic analyses of the natural microbiome of Caenorhabditis elegans.</title>
        <authorList>
            <person name="Samuel B."/>
        </authorList>
    </citation>
    <scope>NUCLEOTIDE SEQUENCE [LARGE SCALE GENOMIC DNA]</scope>
    <source>
        <strain evidence="1 2">JUb89</strain>
    </source>
</reference>